<accession>A0A821C860</accession>
<evidence type="ECO:0000313" key="4">
    <source>
        <dbReference type="EMBL" id="CAF4682611.1"/>
    </source>
</evidence>
<dbReference type="Proteomes" id="UP000663862">
    <property type="component" value="Unassembled WGS sequence"/>
</dbReference>
<dbReference type="InterPro" id="IPR041411">
    <property type="entry name" value="Ldi"/>
</dbReference>
<evidence type="ECO:0000313" key="5">
    <source>
        <dbReference type="Proteomes" id="UP000663862"/>
    </source>
</evidence>
<evidence type="ECO:0000259" key="2">
    <source>
        <dbReference type="Pfam" id="PF18566"/>
    </source>
</evidence>
<proteinExistence type="predicted"/>
<comment type="caution">
    <text evidence="3">The sequence shown here is derived from an EMBL/GenBank/DDBJ whole genome shotgun (WGS) entry which is preliminary data.</text>
</comment>
<keyword evidence="1" id="KW-0812">Transmembrane</keyword>
<evidence type="ECO:0000313" key="3">
    <source>
        <dbReference type="EMBL" id="CAF4605582.1"/>
    </source>
</evidence>
<name>A0A821C860_9BILA</name>
<dbReference type="Proteomes" id="UP000663838">
    <property type="component" value="Unassembled WGS sequence"/>
</dbReference>
<gene>
    <name evidence="4" type="ORF">TOA249_LOCUS15955</name>
    <name evidence="3" type="ORF">TSG867_LOCUS28107</name>
</gene>
<dbReference type="Pfam" id="PF18566">
    <property type="entry name" value="Ldi"/>
    <property type="match status" value="1"/>
</dbReference>
<feature type="transmembrane region" description="Helical" evidence="1">
    <location>
        <begin position="12"/>
        <end position="33"/>
    </location>
</feature>
<dbReference type="EMBL" id="CAJOBS010001063">
    <property type="protein sequence ID" value="CAF4682611.1"/>
    <property type="molecule type" value="Genomic_DNA"/>
</dbReference>
<sequence length="561" mass="66112">MVDLVLESVMKIFIQFLIFLNFLSGSLCVSINYDQKNSFDEIKRNLLNNNNATKQLLSEKELKLIRFISYLTYMQTTGTNLTWKGWEKNYDGSQLDLDAIRYPLAHIGYTAAALAHRTPNYRELAIKILKDTIERMLKIEVWGYIDHYWKKAATFPDPVSYENIMYSGHLLQLLTLYESISGDFRYDTDGFDFLWNKTDYPITKIHYTTTKLAYAIYDQMNEESSAGVSCEPGWIYTICQNHPHLGFRLYDLVHNNSRKFSQISSKWKEYLKTHALEDIPLYKKDRYFKMLYQRETHIWVPFFASTGNDGWNLAWMSSWFDYNETSNFICDGWKIMYNNQYWKPSENSTLPGCFLDSGGYIGVRMQLNSWVATSFYPVVEKQCSIEATEKLNCTYSWFENNFGTLLDTDNDHYFESYYYETNTFYSNWVTSNILLSLLMGENGYNTRSFLRTIYNSKFYEKFLNNEPEVLLVEYPSIRVTRAQYDSSTKSLLINFNTEKPMILSTIFQIKYPNSLLSISNITRDNYSDGFTVNQISNVIIEIQYTYNTIDKQETEFNILFH</sequence>
<organism evidence="3 5">
    <name type="scientific">Rotaria socialis</name>
    <dbReference type="NCBI Taxonomy" id="392032"/>
    <lineage>
        <taxon>Eukaryota</taxon>
        <taxon>Metazoa</taxon>
        <taxon>Spiralia</taxon>
        <taxon>Gnathifera</taxon>
        <taxon>Rotifera</taxon>
        <taxon>Eurotatoria</taxon>
        <taxon>Bdelloidea</taxon>
        <taxon>Philodinida</taxon>
        <taxon>Philodinidae</taxon>
        <taxon>Rotaria</taxon>
    </lineage>
</organism>
<feature type="domain" description="Linalool dehydratase/isomerase" evidence="2">
    <location>
        <begin position="101"/>
        <end position="322"/>
    </location>
</feature>
<dbReference type="AlphaFoldDB" id="A0A821C860"/>
<dbReference type="EMBL" id="CAJOBQ010003417">
    <property type="protein sequence ID" value="CAF4605582.1"/>
    <property type="molecule type" value="Genomic_DNA"/>
</dbReference>
<keyword evidence="1" id="KW-1133">Transmembrane helix</keyword>
<protein>
    <recommendedName>
        <fullName evidence="2">Linalool dehydratase/isomerase domain-containing protein</fullName>
    </recommendedName>
</protein>
<keyword evidence="1" id="KW-0472">Membrane</keyword>
<evidence type="ECO:0000256" key="1">
    <source>
        <dbReference type="SAM" id="Phobius"/>
    </source>
</evidence>
<reference evidence="3" key="1">
    <citation type="submission" date="2021-02" db="EMBL/GenBank/DDBJ databases">
        <authorList>
            <person name="Nowell W R."/>
        </authorList>
    </citation>
    <scope>NUCLEOTIDE SEQUENCE</scope>
</reference>